<feature type="region of interest" description="Disordered" evidence="1">
    <location>
        <begin position="102"/>
        <end position="127"/>
    </location>
</feature>
<feature type="compositionally biased region" description="Basic and acidic residues" evidence="1">
    <location>
        <begin position="298"/>
        <end position="307"/>
    </location>
</feature>
<accession>A0A811V9E5</accession>
<evidence type="ECO:0000313" key="3">
    <source>
        <dbReference type="Proteomes" id="UP000606786"/>
    </source>
</evidence>
<dbReference type="EMBL" id="CAJHJT010000034">
    <property type="protein sequence ID" value="CAD7006417.1"/>
    <property type="molecule type" value="Genomic_DNA"/>
</dbReference>
<evidence type="ECO:0000313" key="2">
    <source>
        <dbReference type="EMBL" id="CAD7006417.1"/>
    </source>
</evidence>
<keyword evidence="3" id="KW-1185">Reference proteome</keyword>
<comment type="caution">
    <text evidence="2">The sequence shown here is derived from an EMBL/GenBank/DDBJ whole genome shotgun (WGS) entry which is preliminary data.</text>
</comment>
<feature type="compositionally biased region" description="Low complexity" evidence="1">
    <location>
        <begin position="146"/>
        <end position="178"/>
    </location>
</feature>
<feature type="region of interest" description="Disordered" evidence="1">
    <location>
        <begin position="222"/>
        <end position="321"/>
    </location>
</feature>
<dbReference type="OrthoDB" id="63267at2759"/>
<organism evidence="2 3">
    <name type="scientific">Ceratitis capitata</name>
    <name type="common">Mediterranean fruit fly</name>
    <name type="synonym">Tephritis capitata</name>
    <dbReference type="NCBI Taxonomy" id="7213"/>
    <lineage>
        <taxon>Eukaryota</taxon>
        <taxon>Metazoa</taxon>
        <taxon>Ecdysozoa</taxon>
        <taxon>Arthropoda</taxon>
        <taxon>Hexapoda</taxon>
        <taxon>Insecta</taxon>
        <taxon>Pterygota</taxon>
        <taxon>Neoptera</taxon>
        <taxon>Endopterygota</taxon>
        <taxon>Diptera</taxon>
        <taxon>Brachycera</taxon>
        <taxon>Muscomorpha</taxon>
        <taxon>Tephritoidea</taxon>
        <taxon>Tephritidae</taxon>
        <taxon>Ceratitis</taxon>
        <taxon>Ceratitis</taxon>
    </lineage>
</organism>
<name>A0A811V9E5_CERCA</name>
<protein>
    <submittedName>
        <fullName evidence="2">(Mediterranean fruit fly) hypothetical protein</fullName>
    </submittedName>
</protein>
<dbReference type="AlphaFoldDB" id="A0A811V9E5"/>
<reference evidence="2" key="1">
    <citation type="submission" date="2020-11" db="EMBL/GenBank/DDBJ databases">
        <authorList>
            <person name="Whitehead M."/>
        </authorList>
    </citation>
    <scope>NUCLEOTIDE SEQUENCE</scope>
    <source>
        <strain evidence="2">EGII</strain>
    </source>
</reference>
<feature type="compositionally biased region" description="Polar residues" evidence="1">
    <location>
        <begin position="113"/>
        <end position="127"/>
    </location>
</feature>
<feature type="compositionally biased region" description="Low complexity" evidence="1">
    <location>
        <begin position="247"/>
        <end position="273"/>
    </location>
</feature>
<feature type="region of interest" description="Disordered" evidence="1">
    <location>
        <begin position="53"/>
        <end position="88"/>
    </location>
</feature>
<gene>
    <name evidence="2" type="ORF">CCAP1982_LOCUS14737</name>
</gene>
<feature type="region of interest" description="Disordered" evidence="1">
    <location>
        <begin position="143"/>
        <end position="178"/>
    </location>
</feature>
<proteinExistence type="predicted"/>
<dbReference type="Proteomes" id="UP000606786">
    <property type="component" value="Unassembled WGS sequence"/>
</dbReference>
<feature type="compositionally biased region" description="Low complexity" evidence="1">
    <location>
        <begin position="285"/>
        <end position="297"/>
    </location>
</feature>
<sequence length="337" mass="37031">MSRYYNNSTGGNSTKALNLTANATVKKMSTRRQVEHENGFYDQGADDKHFMGVAGGSGTSSGKRTRQPSAEQYVNGGRSKRQKVNMWTSNSTTLPVNAHIATHGESKYPRQGALTTTTTNNKQEQRNQYYSNNNTKRYAQSQMLAQQYQPQHQHQQVSSTSSNKKSATSNNNINNINNNKNTYYMQLNAKTNTLPVAETIEVPDSSDSDNDNDKADKKLLTQGANNEHSANGVGGNSGMPTLIVSGSSSSNSNSNSNSHSTTTTHAQQHQQQNKFKYEQQQQQLNANGASSSGQASSKNRESSRKGDASSGNNNADLERMQREIEEVTQVHTKCKYL</sequence>
<evidence type="ECO:0000256" key="1">
    <source>
        <dbReference type="SAM" id="MobiDB-lite"/>
    </source>
</evidence>